<dbReference type="PRINTS" id="PR00080">
    <property type="entry name" value="SDRFAMILY"/>
</dbReference>
<evidence type="ECO:0000313" key="5">
    <source>
        <dbReference type="Proteomes" id="UP000003963"/>
    </source>
</evidence>
<dbReference type="Pfam" id="PF13561">
    <property type="entry name" value="adh_short_C2"/>
    <property type="match status" value="1"/>
</dbReference>
<dbReference type="STRING" id="457427.SSOG_07426"/>
<dbReference type="CDD" id="cd05233">
    <property type="entry name" value="SDR_c"/>
    <property type="match status" value="1"/>
</dbReference>
<dbReference type="PANTHER" id="PTHR42760:SF133">
    <property type="entry name" value="3-OXOACYL-[ACYL-CARRIER-PROTEIN] REDUCTASE"/>
    <property type="match status" value="1"/>
</dbReference>
<dbReference type="GO" id="GO:0016616">
    <property type="term" value="F:oxidoreductase activity, acting on the CH-OH group of donors, NAD or NADP as acceptor"/>
    <property type="evidence" value="ECO:0007669"/>
    <property type="project" value="TreeGrafter"/>
</dbReference>
<dbReference type="GO" id="GO:0048038">
    <property type="term" value="F:quinone binding"/>
    <property type="evidence" value="ECO:0007669"/>
    <property type="project" value="TreeGrafter"/>
</dbReference>
<comment type="similarity">
    <text evidence="1">Belongs to the short-chain dehydrogenases/reductases (SDR) family.</text>
</comment>
<protein>
    <submittedName>
        <fullName evidence="4">Short chain dehydrogenase/reductase family oxidoreductase</fullName>
    </submittedName>
</protein>
<dbReference type="PANTHER" id="PTHR42760">
    <property type="entry name" value="SHORT-CHAIN DEHYDROGENASES/REDUCTASES FAMILY MEMBER"/>
    <property type="match status" value="1"/>
</dbReference>
<dbReference type="Gene3D" id="3.40.50.720">
    <property type="entry name" value="NAD(P)-binding Rossmann-like Domain"/>
    <property type="match status" value="1"/>
</dbReference>
<dbReference type="InterPro" id="IPR057326">
    <property type="entry name" value="KR_dom"/>
</dbReference>
<dbReference type="PROSITE" id="PS00061">
    <property type="entry name" value="ADH_SHORT"/>
    <property type="match status" value="1"/>
</dbReference>
<dbReference type="HOGENOM" id="CLU_010194_1_0_11"/>
<dbReference type="FunFam" id="3.40.50.720:FF:000084">
    <property type="entry name" value="Short-chain dehydrogenase reductase"/>
    <property type="match status" value="1"/>
</dbReference>
<evidence type="ECO:0000259" key="3">
    <source>
        <dbReference type="SMART" id="SM00822"/>
    </source>
</evidence>
<dbReference type="InterPro" id="IPR036291">
    <property type="entry name" value="NAD(P)-bd_dom_sf"/>
</dbReference>
<dbReference type="EMBL" id="GG657754">
    <property type="protein sequence ID" value="EFL27712.1"/>
    <property type="molecule type" value="Genomic_DNA"/>
</dbReference>
<dbReference type="PRINTS" id="PR00081">
    <property type="entry name" value="GDHRDH"/>
</dbReference>
<keyword evidence="2" id="KW-0560">Oxidoreductase</keyword>
<dbReference type="AlphaFoldDB" id="D9WKM2"/>
<evidence type="ECO:0000256" key="2">
    <source>
        <dbReference type="ARBA" id="ARBA00023002"/>
    </source>
</evidence>
<proteinExistence type="inferred from homology"/>
<dbReference type="SMART" id="SM00822">
    <property type="entry name" value="PKS_KR"/>
    <property type="match status" value="1"/>
</dbReference>
<organism evidence="4 5">
    <name type="scientific">Streptomyces himastatinicus ATCC 53653</name>
    <dbReference type="NCBI Taxonomy" id="457427"/>
    <lineage>
        <taxon>Bacteria</taxon>
        <taxon>Bacillati</taxon>
        <taxon>Actinomycetota</taxon>
        <taxon>Actinomycetes</taxon>
        <taxon>Kitasatosporales</taxon>
        <taxon>Streptomycetaceae</taxon>
        <taxon>Streptomyces</taxon>
        <taxon>Streptomyces violaceusniger group</taxon>
    </lineage>
</organism>
<dbReference type="SUPFAM" id="SSF51735">
    <property type="entry name" value="NAD(P)-binding Rossmann-fold domains"/>
    <property type="match status" value="1"/>
</dbReference>
<keyword evidence="5" id="KW-1185">Reference proteome</keyword>
<dbReference type="Proteomes" id="UP000003963">
    <property type="component" value="Unassembled WGS sequence"/>
</dbReference>
<evidence type="ECO:0000256" key="1">
    <source>
        <dbReference type="ARBA" id="ARBA00006484"/>
    </source>
</evidence>
<gene>
    <name evidence="4" type="ORF">SSOG_07426</name>
</gene>
<dbReference type="GO" id="GO:0006633">
    <property type="term" value="P:fatty acid biosynthetic process"/>
    <property type="evidence" value="ECO:0007669"/>
    <property type="project" value="TreeGrafter"/>
</dbReference>
<accession>D9WKM2</accession>
<evidence type="ECO:0000313" key="4">
    <source>
        <dbReference type="EMBL" id="EFL27712.1"/>
    </source>
</evidence>
<reference evidence="4 5" key="1">
    <citation type="submission" date="2009-02" db="EMBL/GenBank/DDBJ databases">
        <title>Annotation of Streptomyces hygroscopicus strain ATCC 53653.</title>
        <authorList>
            <consortium name="The Broad Institute Genome Sequencing Platform"/>
            <consortium name="Broad Institute Microbial Sequencing Center"/>
            <person name="Fischbach M."/>
            <person name="Godfrey P."/>
            <person name="Ward D."/>
            <person name="Young S."/>
            <person name="Zeng Q."/>
            <person name="Koehrsen M."/>
            <person name="Alvarado L."/>
            <person name="Berlin A.M."/>
            <person name="Bochicchio J."/>
            <person name="Borenstein D."/>
            <person name="Chapman S.B."/>
            <person name="Chen Z."/>
            <person name="Engels R."/>
            <person name="Freedman E."/>
            <person name="Gellesch M."/>
            <person name="Goldberg J."/>
            <person name="Griggs A."/>
            <person name="Gujja S."/>
            <person name="Heilman E.R."/>
            <person name="Heiman D.I."/>
            <person name="Hepburn T.A."/>
            <person name="Howarth C."/>
            <person name="Jen D."/>
            <person name="Larson L."/>
            <person name="Lewis B."/>
            <person name="Mehta T."/>
            <person name="Park D."/>
            <person name="Pearson M."/>
            <person name="Richards J."/>
            <person name="Roberts A."/>
            <person name="Saif S."/>
            <person name="Shea T.D."/>
            <person name="Shenoy N."/>
            <person name="Sisk P."/>
            <person name="Stolte C."/>
            <person name="Sykes S.N."/>
            <person name="Thomson T."/>
            <person name="Walk T."/>
            <person name="White J."/>
            <person name="Yandava C."/>
            <person name="Straight P."/>
            <person name="Clardy J."/>
            <person name="Hung D."/>
            <person name="Kolter R."/>
            <person name="Mekalanos J."/>
            <person name="Walker S."/>
            <person name="Walsh C.T."/>
            <person name="Wieland-Brown L.C."/>
            <person name="Haas B."/>
            <person name="Nusbaum C."/>
            <person name="Birren B."/>
        </authorList>
    </citation>
    <scope>NUCLEOTIDE SEQUENCE [LARGE SCALE GENOMIC DNA]</scope>
    <source>
        <strain evidence="4 5">ATCC 53653</strain>
    </source>
</reference>
<dbReference type="InterPro" id="IPR002347">
    <property type="entry name" value="SDR_fam"/>
</dbReference>
<sequence>MCPVLTVSTQGESVRLANKVALVTGGSAGLGLAIAQRFGSEGAHVYITGRRKDALEAAKASIEGHVTAVTADATVSGDLDNLVEAIRQESGHLDVIVANAGSIERMNFGHVTEEHFDHTFDLNARGTLFTVQKALPILRTGGSIVLLGSITAFKGDPGAGAYSAAKAAVRSYARTWAAEFGDRGLRVNVLSPGPIDTLIIDGQAEYFGQDPVALRAHMSTLVPMGRLGLPEEIANGALFLASDESSFMTGAELCIDGGMAQV</sequence>
<feature type="domain" description="Ketoreductase" evidence="3">
    <location>
        <begin position="19"/>
        <end position="198"/>
    </location>
</feature>
<name>D9WKM2_9ACTN</name>
<dbReference type="RefSeq" id="WP_009719510.1">
    <property type="nucleotide sequence ID" value="NZ_GG657754.1"/>
</dbReference>
<dbReference type="InterPro" id="IPR020904">
    <property type="entry name" value="Sc_DH/Rdtase_CS"/>
</dbReference>